<organism evidence="1 2">
    <name type="scientific">Paractinoplanes bogorensis</name>
    <dbReference type="NCBI Taxonomy" id="1610840"/>
    <lineage>
        <taxon>Bacteria</taxon>
        <taxon>Bacillati</taxon>
        <taxon>Actinomycetota</taxon>
        <taxon>Actinomycetes</taxon>
        <taxon>Micromonosporales</taxon>
        <taxon>Micromonosporaceae</taxon>
        <taxon>Paractinoplanes</taxon>
    </lineage>
</organism>
<comment type="caution">
    <text evidence="1">The sequence shown here is derived from an EMBL/GenBank/DDBJ whole genome shotgun (WGS) entry which is preliminary data.</text>
</comment>
<dbReference type="SUPFAM" id="SSF55961">
    <property type="entry name" value="Bet v1-like"/>
    <property type="match status" value="1"/>
</dbReference>
<name>A0ABS5YVC0_9ACTN</name>
<protein>
    <submittedName>
        <fullName evidence="1">SRPBCC family protein</fullName>
    </submittedName>
</protein>
<evidence type="ECO:0000313" key="1">
    <source>
        <dbReference type="EMBL" id="MBU2667394.1"/>
    </source>
</evidence>
<sequence length="148" mass="16122">MSIDRFSDTVRIAAEPAVIYAHLLDPQSYIGLSPLIVGVRDVRAADDGRSTAYVAVERFKLGPFHWDNMIRVTLTGEVPDARVVSDVVSPGAVRLKSVVDLAPTADGTTTLTETIETRSPALLRGFVVKQASSVQKSRLAELARRFSR</sequence>
<dbReference type="Gene3D" id="3.30.530.20">
    <property type="match status" value="1"/>
</dbReference>
<dbReference type="InterPro" id="IPR019587">
    <property type="entry name" value="Polyketide_cyclase/dehydratase"/>
</dbReference>
<gene>
    <name evidence="1" type="ORF">KOI35_28170</name>
</gene>
<dbReference type="Pfam" id="PF10604">
    <property type="entry name" value="Polyketide_cyc2"/>
    <property type="match status" value="1"/>
</dbReference>
<reference evidence="1 2" key="1">
    <citation type="submission" date="2021-06" db="EMBL/GenBank/DDBJ databases">
        <title>Actinoplanes lichenicola sp. nov., and Actinoplanes ovalisporus sp. nov., isolated from lichen in Thailand.</title>
        <authorList>
            <person name="Saeng-In P."/>
            <person name="Kanchanasin P."/>
            <person name="Yuki M."/>
            <person name="Kudo T."/>
            <person name="Ohkuma M."/>
            <person name="Phongsopitanun W."/>
            <person name="Tanasupawat S."/>
        </authorList>
    </citation>
    <scope>NUCLEOTIDE SEQUENCE [LARGE SCALE GENOMIC DNA]</scope>
    <source>
        <strain evidence="1 2">NBRC 110975</strain>
    </source>
</reference>
<dbReference type="RefSeq" id="WP_215791663.1">
    <property type="nucleotide sequence ID" value="NZ_JAHKKG010000009.1"/>
</dbReference>
<dbReference type="Proteomes" id="UP001519654">
    <property type="component" value="Unassembled WGS sequence"/>
</dbReference>
<keyword evidence="2" id="KW-1185">Reference proteome</keyword>
<proteinExistence type="predicted"/>
<accession>A0ABS5YVC0</accession>
<dbReference type="EMBL" id="JAHKKG010000009">
    <property type="protein sequence ID" value="MBU2667394.1"/>
    <property type="molecule type" value="Genomic_DNA"/>
</dbReference>
<dbReference type="InterPro" id="IPR023393">
    <property type="entry name" value="START-like_dom_sf"/>
</dbReference>
<evidence type="ECO:0000313" key="2">
    <source>
        <dbReference type="Proteomes" id="UP001519654"/>
    </source>
</evidence>